<reference evidence="2" key="1">
    <citation type="submission" date="2018-05" db="EMBL/GenBank/DDBJ databases">
        <authorList>
            <person name="Deangelis K."/>
            <person name="Huntemann M."/>
            <person name="Clum A."/>
            <person name="Pillay M."/>
            <person name="Palaniappan K."/>
            <person name="Varghese N."/>
            <person name="Mikhailova N."/>
            <person name="Stamatis D."/>
            <person name="Reddy T."/>
            <person name="Daum C."/>
            <person name="Shapiro N."/>
            <person name="Ivanova N."/>
            <person name="Kyrpides N."/>
            <person name="Woyke T."/>
        </authorList>
    </citation>
    <scope>NUCLEOTIDE SEQUENCE [LARGE SCALE GENOMIC DNA]</scope>
    <source>
        <strain evidence="2">GAS496</strain>
    </source>
</reference>
<organism evidence="1 2">
    <name type="scientific">Mycolicibacterium moriokaense</name>
    <dbReference type="NCBI Taxonomy" id="39691"/>
    <lineage>
        <taxon>Bacteria</taxon>
        <taxon>Bacillati</taxon>
        <taxon>Actinomycetota</taxon>
        <taxon>Actinomycetes</taxon>
        <taxon>Mycobacteriales</taxon>
        <taxon>Mycobacteriaceae</taxon>
        <taxon>Mycolicibacterium</taxon>
    </lineage>
</organism>
<evidence type="ECO:0000313" key="1">
    <source>
        <dbReference type="EMBL" id="PXX06374.1"/>
    </source>
</evidence>
<sequence length="248" mass="26396">MAIITSGSLADFSITPTDGAYKSMAAADEIDSFGVLAEVTRDAPADLFKFDVSAESRGLGLASLRLEKGFQNFLARLFNKTSDIYFLAWCWDMSGAPATVYPDAAAAPTSVLIPMEAGQVRQFMGAGVLLFPARPVTAGLAVRIQIWESAQGTRDFGKTLSAVADVIQKSKLNSLLTMIGMVTGVATATVALVEQAALELGKAVGDVLQASSDDYVDFYEGYFPAAEAWNHGDVAYPGRASEINLNRF</sequence>
<evidence type="ECO:0000313" key="2">
    <source>
        <dbReference type="Proteomes" id="UP000247781"/>
    </source>
</evidence>
<accession>A0A318HDF7</accession>
<comment type="caution">
    <text evidence="1">The sequence shown here is derived from an EMBL/GenBank/DDBJ whole genome shotgun (WGS) entry which is preliminary data.</text>
</comment>
<dbReference type="AlphaFoldDB" id="A0A318HDF7"/>
<gene>
    <name evidence="1" type="ORF">C8E89_114147</name>
</gene>
<protein>
    <submittedName>
        <fullName evidence="1">Uncharacterized protein</fullName>
    </submittedName>
</protein>
<dbReference type="EMBL" id="QJJU01000014">
    <property type="protein sequence ID" value="PXX06374.1"/>
    <property type="molecule type" value="Genomic_DNA"/>
</dbReference>
<keyword evidence="2" id="KW-1185">Reference proteome</keyword>
<reference evidence="1 2" key="2">
    <citation type="submission" date="2018-06" db="EMBL/GenBank/DDBJ databases">
        <title>Sequencing of bacterial isolates from soil warming experiment in Harvard Forest, Massachusetts, USA.</title>
        <authorList>
            <person name="Deangelis K.PhD."/>
        </authorList>
    </citation>
    <scope>NUCLEOTIDE SEQUENCE [LARGE SCALE GENOMIC DNA]</scope>
    <source>
        <strain evidence="1 2">GAS496</strain>
    </source>
</reference>
<name>A0A318HDF7_9MYCO</name>
<dbReference type="Proteomes" id="UP000247781">
    <property type="component" value="Unassembled WGS sequence"/>
</dbReference>
<dbReference type="OrthoDB" id="1524195at2"/>
<dbReference type="RefSeq" id="WP_110317977.1">
    <property type="nucleotide sequence ID" value="NZ_QJJU01000014.1"/>
</dbReference>
<proteinExistence type="predicted"/>